<feature type="compositionally biased region" description="Low complexity" evidence="1">
    <location>
        <begin position="317"/>
        <end position="329"/>
    </location>
</feature>
<feature type="compositionally biased region" description="Polar residues" evidence="1">
    <location>
        <begin position="337"/>
        <end position="353"/>
    </location>
</feature>
<feature type="compositionally biased region" description="Low complexity" evidence="1">
    <location>
        <begin position="192"/>
        <end position="213"/>
    </location>
</feature>
<comment type="caution">
    <text evidence="2">The sequence shown here is derived from an EMBL/GenBank/DDBJ whole genome shotgun (WGS) entry which is preliminary data.</text>
</comment>
<evidence type="ECO:0000313" key="2">
    <source>
        <dbReference type="EMBL" id="CAK0856766.1"/>
    </source>
</evidence>
<organism evidence="2 3">
    <name type="scientific">Prorocentrum cordatum</name>
    <dbReference type="NCBI Taxonomy" id="2364126"/>
    <lineage>
        <taxon>Eukaryota</taxon>
        <taxon>Sar</taxon>
        <taxon>Alveolata</taxon>
        <taxon>Dinophyceae</taxon>
        <taxon>Prorocentrales</taxon>
        <taxon>Prorocentraceae</taxon>
        <taxon>Prorocentrum</taxon>
    </lineage>
</organism>
<evidence type="ECO:0000256" key="1">
    <source>
        <dbReference type="SAM" id="MobiDB-lite"/>
    </source>
</evidence>
<dbReference type="Proteomes" id="UP001189429">
    <property type="component" value="Unassembled WGS sequence"/>
</dbReference>
<proteinExistence type="predicted"/>
<protein>
    <submittedName>
        <fullName evidence="2">Uncharacterized protein</fullName>
    </submittedName>
</protein>
<dbReference type="EMBL" id="CAUYUJ010015663">
    <property type="protein sequence ID" value="CAK0856766.1"/>
    <property type="molecule type" value="Genomic_DNA"/>
</dbReference>
<evidence type="ECO:0000313" key="3">
    <source>
        <dbReference type="Proteomes" id="UP001189429"/>
    </source>
</evidence>
<feature type="region of interest" description="Disordered" evidence="1">
    <location>
        <begin position="183"/>
        <end position="213"/>
    </location>
</feature>
<name>A0ABN9UBQ6_9DINO</name>
<reference evidence="2" key="1">
    <citation type="submission" date="2023-10" db="EMBL/GenBank/DDBJ databases">
        <authorList>
            <person name="Chen Y."/>
            <person name="Shah S."/>
            <person name="Dougan E. K."/>
            <person name="Thang M."/>
            <person name="Chan C."/>
        </authorList>
    </citation>
    <scope>NUCLEOTIDE SEQUENCE [LARGE SCALE GENOMIC DNA]</scope>
</reference>
<feature type="compositionally biased region" description="Low complexity" evidence="1">
    <location>
        <begin position="354"/>
        <end position="371"/>
    </location>
</feature>
<keyword evidence="3" id="KW-1185">Reference proteome</keyword>
<feature type="region of interest" description="Disordered" evidence="1">
    <location>
        <begin position="317"/>
        <end position="371"/>
    </location>
</feature>
<gene>
    <name evidence="2" type="ORF">PCOR1329_LOCUS47052</name>
</gene>
<sequence length="469" mass="51260">MAVCVAVCCVGAFTWRQAGSCRRESCKGKRRIVDHDAVPAVKSDPRAAQMSPLGGVVPLDEDGDRSPSQLAPGEAEGDEPVACRTSCVMASPGMRHVPAQPGGAWQFRLGGLATIEGVWEMPCVSGERRQTEENSVSLLEVTYEDLATLTGVCEVHWVSTERRPLAEVDRSFNVAVGLGGGSRLVPADGEQPAPGTAVTMPTAPAAAPATATPGTVATMTPSVVSATSVQGAAPSQVPFPTAGLQTQMLPQHVPQQAVQTQMLQAQAQQQGQDAQLQAMQELMQQMQMQQGQMPSQQQQMQMLAMQEQMLQLQQQGHVQSHQQQMQMRAMQEHMQQHKQPCSSRRPCSSKQPWNSRRPCSSSSSSSNSSTCIIISRRSRHPCSIRRSRSSTQACSSRCSSSSSSSSSCSCRCNSSRCRYLRSWHRSSSRVRGLRLFLPCLWRVPRLCLLCRSRRRMHRLRRPGRLPSQP</sequence>
<accession>A0ABN9UBQ6</accession>
<feature type="region of interest" description="Disordered" evidence="1">
    <location>
        <begin position="40"/>
        <end position="78"/>
    </location>
</feature>